<feature type="domain" description="RGS" evidence="2">
    <location>
        <begin position="333"/>
        <end position="448"/>
    </location>
</feature>
<dbReference type="GO" id="GO:0005886">
    <property type="term" value="C:plasma membrane"/>
    <property type="evidence" value="ECO:0007669"/>
    <property type="project" value="TreeGrafter"/>
</dbReference>
<keyword evidence="4" id="KW-1185">Reference proteome</keyword>
<dbReference type="SUPFAM" id="SSF48097">
    <property type="entry name" value="Regulator of G-protein signaling, RGS"/>
    <property type="match status" value="2"/>
</dbReference>
<dbReference type="Proteomes" id="UP000261580">
    <property type="component" value="Unassembled WGS sequence"/>
</dbReference>
<feature type="compositionally biased region" description="Polar residues" evidence="1">
    <location>
        <begin position="213"/>
        <end position="236"/>
    </location>
</feature>
<dbReference type="STRING" id="32507.ENSNBRP00000015903"/>
<dbReference type="InterPro" id="IPR052246">
    <property type="entry name" value="Cell_Polariz_PKAAnc"/>
</dbReference>
<dbReference type="InterPro" id="IPR016137">
    <property type="entry name" value="RGS"/>
</dbReference>
<dbReference type="GO" id="GO:0008104">
    <property type="term" value="P:intracellular protein localization"/>
    <property type="evidence" value="ECO:0007669"/>
    <property type="project" value="TreeGrafter"/>
</dbReference>
<feature type="region of interest" description="Disordered" evidence="1">
    <location>
        <begin position="545"/>
        <end position="571"/>
    </location>
</feature>
<sequence length="571" mass="63701">MLLYSFSSFNEILLSRFHLVLTAPTSPQSPGLRNHHAIQEAAGPSHVAISAISANMDSFARGRTAILKKQPSHMEAAHFGDLGHSSVNYQPQETRSRMSKTVEQALQDNVAIPHFMHFMELRGADHLVRFWLEAERFRSTSWSRVRAHSLNSVKHSSLAEPVPASPDGSELSELTQKTPNVLARHSNSEGSTVQTQQRDSSSTEAGARPGTPRTATPSRQTPSRSGTPLKVQSNSTLRDLSDTLMKSIEKDAVTIFTKYISPDAVRPIPITEQIRNDIVAKICGEDGMVDPNCFVIAQSVAFAILEQQHFSEFLRSHHFCKYQIEVLTSGSVFLADILFCESALFYFSEFMEKEEAMNVLQFWLAADNFQNQLAAKKGQYDGQEAQNDAMILYDKYFSLQATNPLGFGDSVRMEIESNICREGGPLPDCFTTPLRQAWTTMEKQSARKAAIKILKNFDEAITVDVASLDPETLYQRPYAGRMTFGKVNELGQFIREAEPEPDVKKSKGSIFSQAMKKWVQGTSDEAQEEMAWQIAKMIVNDVVHQSNHDSPGKATKVRNHTQQSHSCVHVG</sequence>
<dbReference type="Gene3D" id="1.10.167.10">
    <property type="entry name" value="Regulator of G-protein Signalling 4, domain 2"/>
    <property type="match status" value="3"/>
</dbReference>
<dbReference type="CDD" id="cd12804">
    <property type="entry name" value="AKAP10_AKB"/>
    <property type="match status" value="1"/>
</dbReference>
<protein>
    <submittedName>
        <fullName evidence="3">A kinase (PRKA) anchor protein 10</fullName>
    </submittedName>
</protein>
<organism evidence="3 4">
    <name type="scientific">Neolamprologus brichardi</name>
    <name type="common">Fairy cichlid</name>
    <name type="synonym">Lamprologus brichardi</name>
    <dbReference type="NCBI Taxonomy" id="32507"/>
    <lineage>
        <taxon>Eukaryota</taxon>
        <taxon>Metazoa</taxon>
        <taxon>Chordata</taxon>
        <taxon>Craniata</taxon>
        <taxon>Vertebrata</taxon>
        <taxon>Euteleostomi</taxon>
        <taxon>Actinopterygii</taxon>
        <taxon>Neopterygii</taxon>
        <taxon>Teleostei</taxon>
        <taxon>Neoteleostei</taxon>
        <taxon>Acanthomorphata</taxon>
        <taxon>Ovalentaria</taxon>
        <taxon>Cichlomorphae</taxon>
        <taxon>Cichliformes</taxon>
        <taxon>Cichlidae</taxon>
        <taxon>African cichlids</taxon>
        <taxon>Pseudocrenilabrinae</taxon>
        <taxon>Lamprologini</taxon>
        <taxon>Neolamprologus</taxon>
    </lineage>
</organism>
<evidence type="ECO:0000313" key="4">
    <source>
        <dbReference type="Proteomes" id="UP000261580"/>
    </source>
</evidence>
<proteinExistence type="predicted"/>
<evidence type="ECO:0000256" key="1">
    <source>
        <dbReference type="SAM" id="MobiDB-lite"/>
    </source>
</evidence>
<dbReference type="InterPro" id="IPR037719">
    <property type="entry name" value="AKAP10_AKB_dom"/>
</dbReference>
<dbReference type="OMA" id="EFHCKYQ"/>
<dbReference type="SMART" id="SM00315">
    <property type="entry name" value="RGS"/>
    <property type="match status" value="2"/>
</dbReference>
<feature type="compositionally biased region" description="Polar residues" evidence="1">
    <location>
        <begin position="560"/>
        <end position="571"/>
    </location>
</feature>
<dbReference type="Pfam" id="PF00615">
    <property type="entry name" value="RGS"/>
    <property type="match status" value="2"/>
</dbReference>
<dbReference type="CDD" id="cd08735">
    <property type="entry name" value="RGS_AKAP2_1"/>
    <property type="match status" value="1"/>
</dbReference>
<dbReference type="InterPro" id="IPR044926">
    <property type="entry name" value="RGS_subdomain_2"/>
</dbReference>
<evidence type="ECO:0000313" key="3">
    <source>
        <dbReference type="Ensembl" id="ENSNBRP00000015903.1"/>
    </source>
</evidence>
<dbReference type="PROSITE" id="PS50132">
    <property type="entry name" value="RGS"/>
    <property type="match status" value="2"/>
</dbReference>
<feature type="compositionally biased region" description="Polar residues" evidence="1">
    <location>
        <begin position="188"/>
        <end position="204"/>
    </location>
</feature>
<dbReference type="GO" id="GO:0005739">
    <property type="term" value="C:mitochondrion"/>
    <property type="evidence" value="ECO:0007669"/>
    <property type="project" value="TreeGrafter"/>
</dbReference>
<feature type="domain" description="RGS" evidence="2">
    <location>
        <begin position="101"/>
        <end position="323"/>
    </location>
</feature>
<dbReference type="GeneTree" id="ENSGT00390000015077"/>
<dbReference type="Bgee" id="ENSNBRG00000012293">
    <property type="expression patterns" value="Expressed in zone of skin and 3 other cell types or tissues"/>
</dbReference>
<dbReference type="CDD" id="cd08721">
    <property type="entry name" value="RGS_AKAP2_2"/>
    <property type="match status" value="1"/>
</dbReference>
<dbReference type="FunFam" id="1.10.167.10:FF:000005">
    <property type="entry name" value="Putative A-kinase anchor protein 10 mitochondrial"/>
    <property type="match status" value="1"/>
</dbReference>
<evidence type="ECO:0000259" key="2">
    <source>
        <dbReference type="PROSITE" id="PS50132"/>
    </source>
</evidence>
<name>A0A3Q4H793_NEOBR</name>
<dbReference type="Ensembl" id="ENSNBRT00000016333.1">
    <property type="protein sequence ID" value="ENSNBRP00000015903.1"/>
    <property type="gene ID" value="ENSNBRG00000012293.1"/>
</dbReference>
<accession>A0A3Q4H793</accession>
<reference evidence="3" key="2">
    <citation type="submission" date="2025-09" db="UniProtKB">
        <authorList>
            <consortium name="Ensembl"/>
        </authorList>
    </citation>
    <scope>IDENTIFICATION</scope>
</reference>
<dbReference type="InterPro" id="IPR036305">
    <property type="entry name" value="RGS_sf"/>
</dbReference>
<dbReference type="PANTHER" id="PTHR13155">
    <property type="entry name" value="A-KINASE ANCHOR PROTEINS"/>
    <property type="match status" value="1"/>
</dbReference>
<feature type="region of interest" description="Disordered" evidence="1">
    <location>
        <begin position="182"/>
        <end position="236"/>
    </location>
</feature>
<reference evidence="3" key="1">
    <citation type="submission" date="2025-08" db="UniProtKB">
        <authorList>
            <consortium name="Ensembl"/>
        </authorList>
    </citation>
    <scope>IDENTIFICATION</scope>
</reference>
<dbReference type="AlphaFoldDB" id="A0A3Q4H793"/>
<dbReference type="PANTHER" id="PTHR13155:SF1">
    <property type="entry name" value="A-KINASE ANCHOR PROTEIN 10, MITOCHONDRIAL"/>
    <property type="match status" value="1"/>
</dbReference>
<dbReference type="GO" id="GO:0051018">
    <property type="term" value="F:protein kinase A binding"/>
    <property type="evidence" value="ECO:0007669"/>
    <property type="project" value="InterPro"/>
</dbReference>